<protein>
    <recommendedName>
        <fullName evidence="4">Yip1 domain-containing protein</fullName>
    </recommendedName>
</protein>
<evidence type="ECO:0000313" key="3">
    <source>
        <dbReference type="Proteomes" id="UP000887222"/>
    </source>
</evidence>
<dbReference type="RefSeq" id="WP_220810535.1">
    <property type="nucleotide sequence ID" value="NZ_BPMK01000029.1"/>
</dbReference>
<dbReference type="EMBL" id="BPMK01000029">
    <property type="protein sequence ID" value="GIZ54128.1"/>
    <property type="molecule type" value="Genomic_DNA"/>
</dbReference>
<evidence type="ECO:0000313" key="2">
    <source>
        <dbReference type="EMBL" id="GIZ54128.1"/>
    </source>
</evidence>
<gene>
    <name evidence="2" type="ORF">NCCP691_41420</name>
</gene>
<feature type="transmembrane region" description="Helical" evidence="1">
    <location>
        <begin position="122"/>
        <end position="140"/>
    </location>
</feature>
<sequence>MLMPALRLFALRGISFDEYRFPRWQSAVAILVLGIVIGLDPSLRTPRPGVLPMPFAVALAYGVVSTAAGFLIVVTVLKWWLRRGQRWDGNGDLVNLSAASWLVPDLLIAGLTTMGVPGLLTLPLWLYSAWVGANAIAGAIPRVTLGYAIAGIAIGMIPAILAMILIAFAATVVPAALGFQA</sequence>
<keyword evidence="3" id="KW-1185">Reference proteome</keyword>
<feature type="transmembrane region" description="Helical" evidence="1">
    <location>
        <begin position="59"/>
        <end position="81"/>
    </location>
</feature>
<evidence type="ECO:0000256" key="1">
    <source>
        <dbReference type="SAM" id="Phobius"/>
    </source>
</evidence>
<comment type="caution">
    <text evidence="2">The sequence shown here is derived from an EMBL/GenBank/DDBJ whole genome shotgun (WGS) entry which is preliminary data.</text>
</comment>
<reference evidence="2 3" key="1">
    <citation type="journal article" date="2022" name="Int. J. Syst. Evol. Microbiol.">
        <title>Noviherbaspirillum aridicola sp. nov., isolated from an arid soil in Pakistan.</title>
        <authorList>
            <person name="Khan I.U."/>
            <person name="Saqib M."/>
            <person name="Amin A."/>
            <person name="Hussain F."/>
            <person name="Li L."/>
            <person name="Liu Y.H."/>
            <person name="Fang B.Z."/>
            <person name="Ahmed I."/>
            <person name="Li W.J."/>
        </authorList>
    </citation>
    <scope>NUCLEOTIDE SEQUENCE [LARGE SCALE GENOMIC DNA]</scope>
    <source>
        <strain evidence="2 3">NCCP-691</strain>
    </source>
</reference>
<keyword evidence="1" id="KW-0812">Transmembrane</keyword>
<keyword evidence="1" id="KW-0472">Membrane</keyword>
<keyword evidence="1" id="KW-1133">Transmembrane helix</keyword>
<proteinExistence type="predicted"/>
<feature type="transmembrane region" description="Helical" evidence="1">
    <location>
        <begin position="147"/>
        <end position="177"/>
    </location>
</feature>
<name>A0ABQ4QA93_9BURK</name>
<accession>A0ABQ4QA93</accession>
<dbReference type="Proteomes" id="UP000887222">
    <property type="component" value="Unassembled WGS sequence"/>
</dbReference>
<organism evidence="2 3">
    <name type="scientific">Noviherbaspirillum aridicola</name>
    <dbReference type="NCBI Taxonomy" id="2849687"/>
    <lineage>
        <taxon>Bacteria</taxon>
        <taxon>Pseudomonadati</taxon>
        <taxon>Pseudomonadota</taxon>
        <taxon>Betaproteobacteria</taxon>
        <taxon>Burkholderiales</taxon>
        <taxon>Oxalobacteraceae</taxon>
        <taxon>Noviherbaspirillum</taxon>
    </lineage>
</organism>
<evidence type="ECO:0008006" key="4">
    <source>
        <dbReference type="Google" id="ProtNLM"/>
    </source>
</evidence>
<feature type="transmembrane region" description="Helical" evidence="1">
    <location>
        <begin position="93"/>
        <end position="116"/>
    </location>
</feature>
<feature type="transmembrane region" description="Helical" evidence="1">
    <location>
        <begin position="21"/>
        <end position="39"/>
    </location>
</feature>